<dbReference type="OrthoDB" id="3836772at2759"/>
<comment type="caution">
    <text evidence="2">The sequence shown here is derived from an EMBL/GenBank/DDBJ whole genome shotgun (WGS) entry which is preliminary data.</text>
</comment>
<evidence type="ECO:0000313" key="2">
    <source>
        <dbReference type="EMBL" id="TVY84359.1"/>
    </source>
</evidence>
<evidence type="ECO:0008006" key="4">
    <source>
        <dbReference type="Google" id="ProtNLM"/>
    </source>
</evidence>
<reference evidence="2 3" key="1">
    <citation type="submission" date="2018-05" db="EMBL/GenBank/DDBJ databases">
        <title>Genome sequencing and assembly of the regulated plant pathogen Lachnellula willkommii and related sister species for the development of diagnostic species identification markers.</title>
        <authorList>
            <person name="Giroux E."/>
            <person name="Bilodeau G."/>
        </authorList>
    </citation>
    <scope>NUCLEOTIDE SEQUENCE [LARGE SCALE GENOMIC DNA]</scope>
    <source>
        <strain evidence="2 3">CBS 268.59</strain>
    </source>
</reference>
<protein>
    <recommendedName>
        <fullName evidence="4">Small secreted protein</fullName>
    </recommendedName>
</protein>
<proteinExistence type="predicted"/>
<feature type="chain" id="PRO_5035777952" description="Small secreted protein" evidence="1">
    <location>
        <begin position="20"/>
        <end position="141"/>
    </location>
</feature>
<keyword evidence="3" id="KW-1185">Reference proteome</keyword>
<dbReference type="AlphaFoldDB" id="A0A8T9CEW2"/>
<gene>
    <name evidence="2" type="ORF">LSUE1_G000885</name>
</gene>
<dbReference type="Proteomes" id="UP000469558">
    <property type="component" value="Unassembled WGS sequence"/>
</dbReference>
<sequence>MKFTTAFITFFAFLPAVLATPTAPHVARTTPTAISVKNFTRTCAEPSPCVYKFVIDYQFGTQWCTTTDPAPAAKSHSWYGIFCEENHTWEISWGWDYQNDFTVMTVVDEPNQYEAFFGYKSPNRATAYPDQGPNTVKLVGT</sequence>
<feature type="signal peptide" evidence="1">
    <location>
        <begin position="1"/>
        <end position="19"/>
    </location>
</feature>
<organism evidence="2 3">
    <name type="scientific">Lachnellula suecica</name>
    <dbReference type="NCBI Taxonomy" id="602035"/>
    <lineage>
        <taxon>Eukaryota</taxon>
        <taxon>Fungi</taxon>
        <taxon>Dikarya</taxon>
        <taxon>Ascomycota</taxon>
        <taxon>Pezizomycotina</taxon>
        <taxon>Leotiomycetes</taxon>
        <taxon>Helotiales</taxon>
        <taxon>Lachnaceae</taxon>
        <taxon>Lachnellula</taxon>
    </lineage>
</organism>
<name>A0A8T9CEW2_9HELO</name>
<keyword evidence="1" id="KW-0732">Signal</keyword>
<evidence type="ECO:0000256" key="1">
    <source>
        <dbReference type="SAM" id="SignalP"/>
    </source>
</evidence>
<dbReference type="EMBL" id="QGMK01000091">
    <property type="protein sequence ID" value="TVY84359.1"/>
    <property type="molecule type" value="Genomic_DNA"/>
</dbReference>
<accession>A0A8T9CEW2</accession>
<evidence type="ECO:0000313" key="3">
    <source>
        <dbReference type="Proteomes" id="UP000469558"/>
    </source>
</evidence>